<keyword evidence="5" id="KW-1185">Reference proteome</keyword>
<evidence type="ECO:0000256" key="1">
    <source>
        <dbReference type="ARBA" id="ARBA00022723"/>
    </source>
</evidence>
<gene>
    <name evidence="4" type="ORF">P5G65_03910</name>
</gene>
<feature type="domain" description="Sulfatase N-terminal" evidence="3">
    <location>
        <begin position="5"/>
        <end position="351"/>
    </location>
</feature>
<sequence length="492" mass="56563">MEKKPHIVIFNPDQWRGDVLGHVGNAAAITPVLDRLVETEAISFRSAFCQNPVCTPSRCSFMSGWYPHVRGHRTMFHMMQPDEPVLLRTLKEQGYSVWWGGKNDLVPAENGYDAYCDIKYKPEKQPRPETNLHGYDQWRGEPEGDNYYSFYAGKLEKDPTEEAYYDNDWANVLGAIDFIKNAPEDQPICLYLPLLYPHPPYGVEEPWFSKIDREKLPPRIPAPDNWDGKPSLLKGIYDRQNLQTWTEERWDELRATYYGMCSRVDHQFGLLLHALKEAGIYDDTAVFFFSDHGDFTGDYGIVEKTQNTFEDTLTRVPFVIKPPKHIPVIPRVSDALVELIDFPATVEALLDLKPEHTHFGRSLLPLLAGDTDEHRDAVFCEGGRIHGEIHCMEKDSVAQTTPSGLYWPRVGLQQSEEAEHTKAVMCRTKTHKYVRRLYESDELYDLQSDPGETVNRINDPAFAGILAELKDRLLTFYQETADVVPHKTNHRF</sequence>
<name>A0ABU6D6U1_9BACL</name>
<reference evidence="4 5" key="1">
    <citation type="submission" date="2023-03" db="EMBL/GenBank/DDBJ databases">
        <title>Bacillus Genome Sequencing.</title>
        <authorList>
            <person name="Dunlap C."/>
        </authorList>
    </citation>
    <scope>NUCLEOTIDE SEQUENCE [LARGE SCALE GENOMIC DNA]</scope>
    <source>
        <strain evidence="4 5">NRS-1351</strain>
    </source>
</reference>
<keyword evidence="1" id="KW-0479">Metal-binding</keyword>
<dbReference type="RefSeq" id="WP_127454750.1">
    <property type="nucleotide sequence ID" value="NZ_JAROBY010000007.1"/>
</dbReference>
<dbReference type="Pfam" id="PF00884">
    <property type="entry name" value="Sulfatase"/>
    <property type="match status" value="1"/>
</dbReference>
<evidence type="ECO:0000256" key="2">
    <source>
        <dbReference type="ARBA" id="ARBA00022801"/>
    </source>
</evidence>
<dbReference type="InterPro" id="IPR000917">
    <property type="entry name" value="Sulfatase_N"/>
</dbReference>
<dbReference type="PANTHER" id="PTHR45953">
    <property type="entry name" value="IDURONATE 2-SULFATASE"/>
    <property type="match status" value="1"/>
</dbReference>
<dbReference type="Gene3D" id="3.40.720.10">
    <property type="entry name" value="Alkaline Phosphatase, subunit A"/>
    <property type="match status" value="1"/>
</dbReference>
<evidence type="ECO:0000313" key="4">
    <source>
        <dbReference type="EMBL" id="MEB4793027.1"/>
    </source>
</evidence>
<dbReference type="InterPro" id="IPR017850">
    <property type="entry name" value="Alkaline_phosphatase_core_sf"/>
</dbReference>
<comment type="caution">
    <text evidence="4">The sequence shown here is derived from an EMBL/GenBank/DDBJ whole genome shotgun (WGS) entry which is preliminary data.</text>
</comment>
<dbReference type="SUPFAM" id="SSF53649">
    <property type="entry name" value="Alkaline phosphatase-like"/>
    <property type="match status" value="1"/>
</dbReference>
<keyword evidence="2" id="KW-0378">Hydrolase</keyword>
<evidence type="ECO:0000259" key="3">
    <source>
        <dbReference type="Pfam" id="PF00884"/>
    </source>
</evidence>
<dbReference type="PANTHER" id="PTHR45953:SF1">
    <property type="entry name" value="IDURONATE 2-SULFATASE"/>
    <property type="match status" value="1"/>
</dbReference>
<accession>A0ABU6D6U1</accession>
<dbReference type="Proteomes" id="UP001355653">
    <property type="component" value="Unassembled WGS sequence"/>
</dbReference>
<evidence type="ECO:0000313" key="5">
    <source>
        <dbReference type="Proteomes" id="UP001355653"/>
    </source>
</evidence>
<proteinExistence type="predicted"/>
<dbReference type="CDD" id="cd16150">
    <property type="entry name" value="sulfatase_like"/>
    <property type="match status" value="1"/>
</dbReference>
<dbReference type="EMBL" id="JAROBY010000007">
    <property type="protein sequence ID" value="MEB4793027.1"/>
    <property type="molecule type" value="Genomic_DNA"/>
</dbReference>
<protein>
    <submittedName>
        <fullName evidence="4">Sulfatase-like hydrolase/transferase</fullName>
    </submittedName>
</protein>
<organism evidence="4 5">
    <name type="scientific">Paenibacillus chondroitinus</name>
    <dbReference type="NCBI Taxonomy" id="59842"/>
    <lineage>
        <taxon>Bacteria</taxon>
        <taxon>Bacillati</taxon>
        <taxon>Bacillota</taxon>
        <taxon>Bacilli</taxon>
        <taxon>Bacillales</taxon>
        <taxon>Paenibacillaceae</taxon>
        <taxon>Paenibacillus</taxon>
    </lineage>
</organism>